<dbReference type="PANTHER" id="PTHR30055:SF236">
    <property type="entry name" value="SLL1286 PROTEIN"/>
    <property type="match status" value="1"/>
</dbReference>
<dbReference type="Proteomes" id="UP000017396">
    <property type="component" value="Chromosome"/>
</dbReference>
<accession>U5QG80</accession>
<dbReference type="GO" id="GO:0000976">
    <property type="term" value="F:transcription cis-regulatory region binding"/>
    <property type="evidence" value="ECO:0007669"/>
    <property type="project" value="TreeGrafter"/>
</dbReference>
<dbReference type="OrthoDB" id="9780824at2"/>
<dbReference type="KEGG" id="glj:GKIL_1680"/>
<dbReference type="STRING" id="1183438.GKIL_1680"/>
<protein>
    <submittedName>
        <fullName evidence="4">TetR family transcriptional regulator</fullName>
    </submittedName>
</protein>
<proteinExistence type="predicted"/>
<dbReference type="InterPro" id="IPR039536">
    <property type="entry name" value="TetR_C_Proteobacteria"/>
</dbReference>
<dbReference type="PATRIC" id="fig|1183438.3.peg.1654"/>
<dbReference type="Pfam" id="PF14246">
    <property type="entry name" value="TetR_C_7"/>
    <property type="match status" value="1"/>
</dbReference>
<dbReference type="HOGENOM" id="CLU_069356_27_3_3"/>
<organism evidence="4 5">
    <name type="scientific">Gloeobacter kilaueensis (strain ATCC BAA-2537 / CCAP 1431/1 / ULC 316 / JS1)</name>
    <dbReference type="NCBI Taxonomy" id="1183438"/>
    <lineage>
        <taxon>Bacteria</taxon>
        <taxon>Bacillati</taxon>
        <taxon>Cyanobacteriota</taxon>
        <taxon>Cyanophyceae</taxon>
        <taxon>Gloeobacterales</taxon>
        <taxon>Gloeobacteraceae</taxon>
        <taxon>Gloeobacter</taxon>
    </lineage>
</organism>
<evidence type="ECO:0000259" key="3">
    <source>
        <dbReference type="PROSITE" id="PS50977"/>
    </source>
</evidence>
<dbReference type="EMBL" id="CP003587">
    <property type="protein sequence ID" value="AGY57926.1"/>
    <property type="molecule type" value="Genomic_DNA"/>
</dbReference>
<evidence type="ECO:0000313" key="4">
    <source>
        <dbReference type="EMBL" id="AGY57926.1"/>
    </source>
</evidence>
<gene>
    <name evidence="4" type="ORF">GKIL_1680</name>
</gene>
<reference evidence="4 5" key="1">
    <citation type="journal article" date="2013" name="PLoS ONE">
        <title>Cultivation and Complete Genome Sequencing of Gloeobacter kilaueensis sp. nov., from a Lava Cave in Kilauea Caldera, Hawai'i.</title>
        <authorList>
            <person name="Saw J.H."/>
            <person name="Schatz M."/>
            <person name="Brown M.V."/>
            <person name="Kunkel D.D."/>
            <person name="Foster J.S."/>
            <person name="Shick H."/>
            <person name="Christensen S."/>
            <person name="Hou S."/>
            <person name="Wan X."/>
            <person name="Donachie S.P."/>
        </authorList>
    </citation>
    <scope>NUCLEOTIDE SEQUENCE [LARGE SCALE GENOMIC DNA]</scope>
    <source>
        <strain evidence="5">JS</strain>
    </source>
</reference>
<dbReference type="Gene3D" id="1.10.357.10">
    <property type="entry name" value="Tetracycline Repressor, domain 2"/>
    <property type="match status" value="1"/>
</dbReference>
<dbReference type="eggNOG" id="COG1309">
    <property type="taxonomic scope" value="Bacteria"/>
</dbReference>
<dbReference type="SUPFAM" id="SSF48498">
    <property type="entry name" value="Tetracyclin repressor-like, C-terminal domain"/>
    <property type="match status" value="1"/>
</dbReference>
<dbReference type="InterPro" id="IPR036271">
    <property type="entry name" value="Tet_transcr_reg_TetR-rel_C_sf"/>
</dbReference>
<sequence>MESLKGSSGQKNQADNRRKILDASLQLFAEHGYGGTPTSQIAQQAGISEGTIFRYFPGKKDILAELVTAGWVTILTDLLNELSMMADYTDVESVLRSRMRSLENNTNLMKVCFYEAQHFPELREQVYSDVIVRVLSVAEAFFQTAIDRGVYRKMNPKTVAKIFLGMFMVAGFGPQTMGGAAEGPQALDEDEMVRGISDIFLNGVLAAT</sequence>
<dbReference type="PANTHER" id="PTHR30055">
    <property type="entry name" value="HTH-TYPE TRANSCRIPTIONAL REGULATOR RUTR"/>
    <property type="match status" value="1"/>
</dbReference>
<dbReference type="InterPro" id="IPR009057">
    <property type="entry name" value="Homeodomain-like_sf"/>
</dbReference>
<name>U5QG80_GLOK1</name>
<dbReference type="RefSeq" id="WP_023173045.1">
    <property type="nucleotide sequence ID" value="NC_022600.1"/>
</dbReference>
<evidence type="ECO:0000256" key="1">
    <source>
        <dbReference type="ARBA" id="ARBA00023125"/>
    </source>
</evidence>
<feature type="domain" description="HTH tetR-type" evidence="3">
    <location>
        <begin position="14"/>
        <end position="74"/>
    </location>
</feature>
<dbReference type="Pfam" id="PF00440">
    <property type="entry name" value="TetR_N"/>
    <property type="match status" value="1"/>
</dbReference>
<feature type="DNA-binding region" description="H-T-H motif" evidence="2">
    <location>
        <begin position="37"/>
        <end position="56"/>
    </location>
</feature>
<dbReference type="AlphaFoldDB" id="U5QG80"/>
<evidence type="ECO:0000313" key="5">
    <source>
        <dbReference type="Proteomes" id="UP000017396"/>
    </source>
</evidence>
<dbReference type="InterPro" id="IPR001647">
    <property type="entry name" value="HTH_TetR"/>
</dbReference>
<dbReference type="GO" id="GO:0003700">
    <property type="term" value="F:DNA-binding transcription factor activity"/>
    <property type="evidence" value="ECO:0007669"/>
    <property type="project" value="TreeGrafter"/>
</dbReference>
<evidence type="ECO:0000256" key="2">
    <source>
        <dbReference type="PROSITE-ProRule" id="PRU00335"/>
    </source>
</evidence>
<keyword evidence="5" id="KW-1185">Reference proteome</keyword>
<dbReference type="PROSITE" id="PS50977">
    <property type="entry name" value="HTH_TETR_2"/>
    <property type="match status" value="1"/>
</dbReference>
<dbReference type="InterPro" id="IPR050109">
    <property type="entry name" value="HTH-type_TetR-like_transc_reg"/>
</dbReference>
<dbReference type="PRINTS" id="PR00455">
    <property type="entry name" value="HTHTETR"/>
</dbReference>
<dbReference type="SUPFAM" id="SSF46689">
    <property type="entry name" value="Homeodomain-like"/>
    <property type="match status" value="1"/>
</dbReference>
<keyword evidence="1 2" id="KW-0238">DNA-binding</keyword>